<dbReference type="PROSITE" id="PS00875">
    <property type="entry name" value="T2SP_D"/>
    <property type="match status" value="1"/>
</dbReference>
<dbReference type="EMBL" id="CP113517">
    <property type="protein sequence ID" value="WAR46989.1"/>
    <property type="molecule type" value="Genomic_DNA"/>
</dbReference>
<feature type="chain" id="PRO_5046762114" evidence="9">
    <location>
        <begin position="28"/>
        <end position="773"/>
    </location>
</feature>
<keyword evidence="4 9" id="KW-0732">Signal</keyword>
<dbReference type="NCBIfam" id="TIGR02515">
    <property type="entry name" value="IV_pilus_PilQ"/>
    <property type="match status" value="1"/>
</dbReference>
<dbReference type="Gene3D" id="2.60.40.3500">
    <property type="match status" value="1"/>
</dbReference>
<name>A0ABY7GR53_9GAMM</name>
<dbReference type="InterPro" id="IPR001775">
    <property type="entry name" value="GspD/PilQ"/>
</dbReference>
<dbReference type="InterPro" id="IPR011662">
    <property type="entry name" value="Secretin/TonB_short_N"/>
</dbReference>
<evidence type="ECO:0000256" key="9">
    <source>
        <dbReference type="SAM" id="SignalP"/>
    </source>
</evidence>
<evidence type="ECO:0000256" key="5">
    <source>
        <dbReference type="ARBA" id="ARBA00022927"/>
    </source>
</evidence>
<keyword evidence="6" id="KW-0472">Membrane</keyword>
<gene>
    <name evidence="11" type="primary">pilQ</name>
    <name evidence="11" type="ORF">NM686_001660</name>
</gene>
<evidence type="ECO:0000256" key="1">
    <source>
        <dbReference type="ARBA" id="ARBA00004442"/>
    </source>
</evidence>
<evidence type="ECO:0000259" key="10">
    <source>
        <dbReference type="SMART" id="SM00965"/>
    </source>
</evidence>
<organism evidence="11 12">
    <name type="scientific">Methylomonas rapida</name>
    <dbReference type="NCBI Taxonomy" id="2963939"/>
    <lineage>
        <taxon>Bacteria</taxon>
        <taxon>Pseudomonadati</taxon>
        <taxon>Pseudomonadota</taxon>
        <taxon>Gammaproteobacteria</taxon>
        <taxon>Methylococcales</taxon>
        <taxon>Methylococcaceae</taxon>
        <taxon>Methylomonas</taxon>
    </lineage>
</organism>
<dbReference type="InterPro" id="IPR038591">
    <property type="entry name" value="NolW-like_sf"/>
</dbReference>
<evidence type="ECO:0000256" key="8">
    <source>
        <dbReference type="RuleBase" id="RU004004"/>
    </source>
</evidence>
<dbReference type="Pfam" id="PF00263">
    <property type="entry name" value="Secretin"/>
    <property type="match status" value="1"/>
</dbReference>
<evidence type="ECO:0000256" key="6">
    <source>
        <dbReference type="ARBA" id="ARBA00023136"/>
    </source>
</evidence>
<dbReference type="SMART" id="SM00965">
    <property type="entry name" value="STN"/>
    <property type="match status" value="1"/>
</dbReference>
<dbReference type="PRINTS" id="PR00811">
    <property type="entry name" value="BCTERIALGSPD"/>
</dbReference>
<feature type="signal peptide" evidence="9">
    <location>
        <begin position="1"/>
        <end position="27"/>
    </location>
</feature>
<dbReference type="InterPro" id="IPR004845">
    <property type="entry name" value="T2SS_GspD_CS"/>
</dbReference>
<keyword evidence="5" id="KW-0653">Protein transport</keyword>
<dbReference type="Pfam" id="PF03958">
    <property type="entry name" value="Secretin_N"/>
    <property type="match status" value="1"/>
</dbReference>
<dbReference type="PANTHER" id="PTHR30604:SF1">
    <property type="entry name" value="DNA UTILIZATION PROTEIN HOFQ"/>
    <property type="match status" value="1"/>
</dbReference>
<dbReference type="Proteomes" id="UP001162780">
    <property type="component" value="Chromosome"/>
</dbReference>
<dbReference type="PANTHER" id="PTHR30604">
    <property type="entry name" value="PROTEIN TRANSPORT PROTEIN HOFQ"/>
    <property type="match status" value="1"/>
</dbReference>
<reference evidence="11" key="1">
    <citation type="submission" date="2022-11" db="EMBL/GenBank/DDBJ databases">
        <title>Methylomonas rapida sp. nov., Carotenoid-Producing Obligate Methanotrophs with High Growth Characteristics and Biotechnological Potential.</title>
        <authorList>
            <person name="Tikhonova E.N."/>
            <person name="Suleimanov R.Z."/>
            <person name="Miroshnikov K."/>
            <person name="Oshkin I.Y."/>
            <person name="Belova S.E."/>
            <person name="Danilova O.V."/>
            <person name="Ashikhmin A."/>
            <person name="Konopkin A."/>
            <person name="But S.Y."/>
            <person name="Khmelenina V.N."/>
            <person name="Kuznetsov N."/>
            <person name="Pimenov N.V."/>
            <person name="Dedysh S.N."/>
        </authorList>
    </citation>
    <scope>NUCLEOTIDE SEQUENCE</scope>
    <source>
        <strain evidence="11">MP1</strain>
    </source>
</reference>
<evidence type="ECO:0000256" key="2">
    <source>
        <dbReference type="ARBA" id="ARBA00006304"/>
    </source>
</evidence>
<evidence type="ECO:0000256" key="7">
    <source>
        <dbReference type="ARBA" id="ARBA00023237"/>
    </source>
</evidence>
<keyword evidence="7" id="KW-0998">Cell outer membrane</keyword>
<keyword evidence="3 8" id="KW-0813">Transport</keyword>
<dbReference type="InterPro" id="IPR013355">
    <property type="entry name" value="Pilus_4_PilQ"/>
</dbReference>
<comment type="subcellular location">
    <subcellularLocation>
        <location evidence="1 8">Cell outer membrane</location>
    </subcellularLocation>
</comment>
<keyword evidence="12" id="KW-1185">Reference proteome</keyword>
<dbReference type="Gene3D" id="3.30.1370.130">
    <property type="match status" value="1"/>
</dbReference>
<evidence type="ECO:0000256" key="4">
    <source>
        <dbReference type="ARBA" id="ARBA00022729"/>
    </source>
</evidence>
<dbReference type="Pfam" id="PF11741">
    <property type="entry name" value="AMIN"/>
    <property type="match status" value="2"/>
</dbReference>
<dbReference type="Gene3D" id="2.60.40.3470">
    <property type="match status" value="1"/>
</dbReference>
<sequence length="773" mass="82839">MRNIQGRFAHRWLFMLLLAVQVFSVSADEATINNLEFSSLAGNQLQIRLDMSGPVAEPKVFQTDNPARIALDFDGVKSNLAKKSFPINQGAANTVYVVEASGRTRVVINLIEKVPYETKIDGNKYYVVLKSAGALEAVNKIVQTSATKESALSRFLPEQGIKSIDFRRGPNGEGRLLLGLSTPNTVVDAKQTAGKVVLNFLNTSVPESLIKSFDVADFATPVQKIDVVPRGESATITITPNNPNFEYSSYQADNVLTVEFRPLTPAEKEAQLREKQPYIGSKLSLNFQEIDVKSVLMILADHIKTQEGKEINIITTDSVTGSIALHVNDVPWDQVLDVVMKLRGLSKRENGNVILIGPTEEIKVLEEKELEARKIYEQLEPLKTENIQINYARASDICNILIGRGNFNQGGGPLAQGSSGGGMAGGGAGMSGGGGGMAGGCGGGTGTGGMGAAGLTQQIGALGASGTDIANLRLISPRGAVIVDARTNTLIVKDTAKQLEEIHKMIAKLDIPVRQVLIESRIVIATTAFAQDIGTKFGVIKRGDNVLFRGKGLTDSQDSTYGQGLEDGQTEGSRILKDLGTALATSSGGSLALTLARGADYLLNLEITALQEDGKGELVSNPRVMTQDRVPATIKQGIEIPYTTVSQNGTQTEFKEAVLELNVIPQITPTGSVIMSLNIKRDSQGQAVTTGGQNTTAIDKREVETMVQVEDGETVVLGGVYESDSITNVDTVPWVSDLPLVGWLFKKTVKDEAKRELLIFITPKVIKDSAVSS</sequence>
<dbReference type="Pfam" id="PF07660">
    <property type="entry name" value="STN"/>
    <property type="match status" value="1"/>
</dbReference>
<dbReference type="InterPro" id="IPR021731">
    <property type="entry name" value="AMIN_dom"/>
</dbReference>
<comment type="similarity">
    <text evidence="2">Belongs to the bacterial secretin family. PilQ subfamily.</text>
</comment>
<feature type="domain" description="Secretin/TonB short N-terminal" evidence="10">
    <location>
        <begin position="311"/>
        <end position="359"/>
    </location>
</feature>
<dbReference type="InterPro" id="IPR051808">
    <property type="entry name" value="Type_IV_pilus_biogenesis"/>
</dbReference>
<dbReference type="InterPro" id="IPR005644">
    <property type="entry name" value="NolW-like"/>
</dbReference>
<evidence type="ECO:0000313" key="11">
    <source>
        <dbReference type="EMBL" id="WAR46989.1"/>
    </source>
</evidence>
<proteinExistence type="inferred from homology"/>
<protein>
    <submittedName>
        <fullName evidence="11">Type IV pilus secretin PilQ</fullName>
    </submittedName>
</protein>
<dbReference type="InterPro" id="IPR004846">
    <property type="entry name" value="T2SS/T3SS_dom"/>
</dbReference>
<accession>A0ABY7GR53</accession>
<evidence type="ECO:0000313" key="12">
    <source>
        <dbReference type="Proteomes" id="UP001162780"/>
    </source>
</evidence>
<dbReference type="Gene3D" id="3.30.1370.120">
    <property type="match status" value="1"/>
</dbReference>
<evidence type="ECO:0000256" key="3">
    <source>
        <dbReference type="ARBA" id="ARBA00022448"/>
    </source>
</evidence>